<dbReference type="AlphaFoldDB" id="A0A7J7PAD9"/>
<accession>A0A7J7PAD9</accession>
<keyword evidence="1" id="KW-1133">Transmembrane helix</keyword>
<feature type="non-terminal residue" evidence="2">
    <location>
        <position position="1"/>
    </location>
</feature>
<evidence type="ECO:0000256" key="1">
    <source>
        <dbReference type="SAM" id="Phobius"/>
    </source>
</evidence>
<comment type="caution">
    <text evidence="2">The sequence shown here is derived from an EMBL/GenBank/DDBJ whole genome shotgun (WGS) entry which is preliminary data.</text>
</comment>
<keyword evidence="1" id="KW-0472">Membrane</keyword>
<evidence type="ECO:0000313" key="2">
    <source>
        <dbReference type="EMBL" id="KAF6176104.1"/>
    </source>
</evidence>
<gene>
    <name evidence="2" type="ORF">GIB67_000198</name>
</gene>
<evidence type="ECO:0000313" key="3">
    <source>
        <dbReference type="Proteomes" id="UP000541444"/>
    </source>
</evidence>
<sequence length="105" mass="11699">DGTIIRGQNEISHPTTGSMQPIEKVHHLLPEIIFRTFFALFYRSMLLILRLLVMSVAPATAYRQKCTAIVEAIIELLEISIQKLLAMSASQAAVTVSKLTQFLEA</sequence>
<dbReference type="EMBL" id="JACGCM010000121">
    <property type="protein sequence ID" value="KAF6176104.1"/>
    <property type="molecule type" value="Genomic_DNA"/>
</dbReference>
<organism evidence="2 3">
    <name type="scientific">Kingdonia uniflora</name>
    <dbReference type="NCBI Taxonomy" id="39325"/>
    <lineage>
        <taxon>Eukaryota</taxon>
        <taxon>Viridiplantae</taxon>
        <taxon>Streptophyta</taxon>
        <taxon>Embryophyta</taxon>
        <taxon>Tracheophyta</taxon>
        <taxon>Spermatophyta</taxon>
        <taxon>Magnoliopsida</taxon>
        <taxon>Ranunculales</taxon>
        <taxon>Circaeasteraceae</taxon>
        <taxon>Kingdonia</taxon>
    </lineage>
</organism>
<keyword evidence="1" id="KW-0812">Transmembrane</keyword>
<keyword evidence="3" id="KW-1185">Reference proteome</keyword>
<name>A0A7J7PAD9_9MAGN</name>
<reference evidence="2 3" key="1">
    <citation type="journal article" date="2020" name="IScience">
        <title>Genome Sequencing of the Endangered Kingdonia uniflora (Circaeasteraceae, Ranunculales) Reveals Potential Mechanisms of Evolutionary Specialization.</title>
        <authorList>
            <person name="Sun Y."/>
            <person name="Deng T."/>
            <person name="Zhang A."/>
            <person name="Moore M.J."/>
            <person name="Landis J.B."/>
            <person name="Lin N."/>
            <person name="Zhang H."/>
            <person name="Zhang X."/>
            <person name="Huang J."/>
            <person name="Zhang X."/>
            <person name="Sun H."/>
            <person name="Wang H."/>
        </authorList>
    </citation>
    <scope>NUCLEOTIDE SEQUENCE [LARGE SCALE GENOMIC DNA]</scope>
    <source>
        <strain evidence="2">TB1705</strain>
        <tissue evidence="2">Leaf</tissue>
    </source>
</reference>
<feature type="transmembrane region" description="Helical" evidence="1">
    <location>
        <begin position="32"/>
        <end position="53"/>
    </location>
</feature>
<protein>
    <submittedName>
        <fullName evidence="2">Uncharacterized protein</fullName>
    </submittedName>
</protein>
<dbReference type="Proteomes" id="UP000541444">
    <property type="component" value="Unassembled WGS sequence"/>
</dbReference>
<proteinExistence type="predicted"/>